<feature type="domain" description="Enoyl reductase (ER)" evidence="1">
    <location>
        <begin position="25"/>
        <end position="333"/>
    </location>
</feature>
<dbReference type="Pfam" id="PF08240">
    <property type="entry name" value="ADH_N"/>
    <property type="match status" value="1"/>
</dbReference>
<dbReference type="SUPFAM" id="SSF50129">
    <property type="entry name" value="GroES-like"/>
    <property type="match status" value="1"/>
</dbReference>
<evidence type="ECO:0000259" key="1">
    <source>
        <dbReference type="SMART" id="SM00829"/>
    </source>
</evidence>
<dbReference type="InterPro" id="IPR013149">
    <property type="entry name" value="ADH-like_C"/>
</dbReference>
<keyword evidence="3" id="KW-1185">Reference proteome</keyword>
<reference evidence="2" key="1">
    <citation type="submission" date="2018-02" db="EMBL/GenBank/DDBJ databases">
        <authorList>
            <person name="Kim S.-K."/>
            <person name="Jung H.-I."/>
            <person name="Lee S.-W."/>
        </authorList>
    </citation>
    <scope>NUCLEOTIDE SEQUENCE</scope>
    <source>
        <strain evidence="2">SK3146</strain>
    </source>
</reference>
<dbReference type="InterPro" id="IPR036291">
    <property type="entry name" value="NAD(P)-bd_dom_sf"/>
</dbReference>
<dbReference type="PANTHER" id="PTHR43677:SF1">
    <property type="entry name" value="ACRYLYL-COA REDUCTASE ACUI-RELATED"/>
    <property type="match status" value="1"/>
</dbReference>
<reference evidence="2" key="2">
    <citation type="journal article" date="2021" name="J Anim Sci Technol">
        <title>Complete genome sequence of Paenibacillus konkukensis sp. nov. SK3146 as a potential probiotic strain.</title>
        <authorList>
            <person name="Jung H.I."/>
            <person name="Park S."/>
            <person name="Niu K.M."/>
            <person name="Lee S.W."/>
            <person name="Kothari D."/>
            <person name="Yi K.J."/>
            <person name="Kim S.K."/>
        </authorList>
    </citation>
    <scope>NUCLEOTIDE SEQUENCE</scope>
    <source>
        <strain evidence="2">SK3146</strain>
    </source>
</reference>
<name>A0ABY4RUP2_9BACL</name>
<dbReference type="InterPro" id="IPR014188">
    <property type="entry name" value="Acrylyl-CoA_reductase_AcuI"/>
</dbReference>
<proteinExistence type="predicted"/>
<dbReference type="Gene3D" id="3.90.180.10">
    <property type="entry name" value="Medium-chain alcohol dehydrogenases, catalytic domain"/>
    <property type="match status" value="1"/>
</dbReference>
<dbReference type="SUPFAM" id="SSF51735">
    <property type="entry name" value="NAD(P)-binding Rossmann-fold domains"/>
    <property type="match status" value="1"/>
</dbReference>
<dbReference type="Pfam" id="PF00107">
    <property type="entry name" value="ADH_zinc_N"/>
    <property type="match status" value="1"/>
</dbReference>
<organism evidence="2 3">
    <name type="scientific">Paenibacillus konkukensis</name>
    <dbReference type="NCBI Taxonomy" id="2020716"/>
    <lineage>
        <taxon>Bacteria</taxon>
        <taxon>Bacillati</taxon>
        <taxon>Bacillota</taxon>
        <taxon>Bacilli</taxon>
        <taxon>Bacillales</taxon>
        <taxon>Paenibacillaceae</taxon>
        <taxon>Paenibacillus</taxon>
    </lineage>
</organism>
<gene>
    <name evidence="2" type="primary">yhfP</name>
    <name evidence="2" type="ORF">SK3146_04377</name>
</gene>
<sequence>MSWKSESDTFQALVVEKEGERFEVGVKTLRIEDLPAGDVLIHVAFSGVNYKDGLACIPNGGIVRSYPHVPGIDLAGFVVQSADARFQAGQAVLVTGFDLGVAHFGGLSELARVPAEWVVPLPAGLEPHEAMTIGTAGLTAAMSVDRLEKNGLRPEHGPVLVTGATGGVGSFAVALLAAKGYRVAAATGKAAEHDYLRSLGAQEIIGRSELSPEAIRPLEKQRWAAAVDPVGGRSLAYILASVRYGGAVAVSGLTGGGEIPAAVHPFILRGVSLLGIDSVQYPAELRYELWERTAAALKPTGHLERIARRIRLDEVPGYAAEILKGRMRGRVIVEL</sequence>
<dbReference type="PANTHER" id="PTHR43677">
    <property type="entry name" value="SHORT-CHAIN DEHYDROGENASE/REDUCTASE"/>
    <property type="match status" value="1"/>
</dbReference>
<dbReference type="EMBL" id="CP027059">
    <property type="protein sequence ID" value="UQZ85094.1"/>
    <property type="molecule type" value="Genomic_DNA"/>
</dbReference>
<dbReference type="NCBIfam" id="TIGR02823">
    <property type="entry name" value="oxido_YhdH"/>
    <property type="match status" value="1"/>
</dbReference>
<dbReference type="Gene3D" id="3.40.50.720">
    <property type="entry name" value="NAD(P)-binding Rossmann-like Domain"/>
    <property type="match status" value="1"/>
</dbReference>
<dbReference type="InterPro" id="IPR020843">
    <property type="entry name" value="ER"/>
</dbReference>
<dbReference type="EC" id="1.6.5.-" evidence="2"/>
<protein>
    <submittedName>
        <fullName evidence="2">Quinone oxidoreductase YhfP</fullName>
        <ecNumber evidence="2">1.6.5.-</ecNumber>
    </submittedName>
</protein>
<dbReference type="InterPro" id="IPR013154">
    <property type="entry name" value="ADH-like_N"/>
</dbReference>
<dbReference type="InterPro" id="IPR051397">
    <property type="entry name" value="Zn-ADH-like_protein"/>
</dbReference>
<dbReference type="SMART" id="SM00829">
    <property type="entry name" value="PKS_ER"/>
    <property type="match status" value="1"/>
</dbReference>
<dbReference type="Proteomes" id="UP001057134">
    <property type="component" value="Chromosome"/>
</dbReference>
<dbReference type="InterPro" id="IPR011032">
    <property type="entry name" value="GroES-like_sf"/>
</dbReference>
<dbReference type="RefSeq" id="WP_249860768.1">
    <property type="nucleotide sequence ID" value="NZ_CP027059.1"/>
</dbReference>
<accession>A0ABY4RUP2</accession>
<evidence type="ECO:0000313" key="2">
    <source>
        <dbReference type="EMBL" id="UQZ85094.1"/>
    </source>
</evidence>
<dbReference type="GO" id="GO:0016491">
    <property type="term" value="F:oxidoreductase activity"/>
    <property type="evidence" value="ECO:0007669"/>
    <property type="project" value="UniProtKB-KW"/>
</dbReference>
<evidence type="ECO:0000313" key="3">
    <source>
        <dbReference type="Proteomes" id="UP001057134"/>
    </source>
</evidence>
<keyword evidence="2" id="KW-0560">Oxidoreductase</keyword>